<dbReference type="InterPro" id="IPR033315">
    <property type="entry name" value="Fan1-like"/>
</dbReference>
<dbReference type="Gene3D" id="3.40.1350.10">
    <property type="match status" value="1"/>
</dbReference>
<dbReference type="InterPro" id="IPR006642">
    <property type="entry name" value="Rad18_UBZ4"/>
</dbReference>
<dbReference type="GO" id="GO:0070336">
    <property type="term" value="F:flap-structured DNA binding"/>
    <property type="evidence" value="ECO:0007669"/>
    <property type="project" value="TreeGrafter"/>
</dbReference>
<evidence type="ECO:0000256" key="10">
    <source>
        <dbReference type="ARBA" id="ARBA00023204"/>
    </source>
</evidence>
<evidence type="ECO:0000259" key="14">
    <source>
        <dbReference type="PROSITE" id="PS51908"/>
    </source>
</evidence>
<keyword evidence="5 12" id="KW-0227">DNA damage</keyword>
<dbReference type="Pfam" id="PF21170">
    <property type="entry name" value="FAN1_TPR"/>
    <property type="match status" value="1"/>
</dbReference>
<dbReference type="EC" id="3.1.4.1" evidence="13"/>
<keyword evidence="8" id="KW-0862">Zinc</keyword>
<evidence type="ECO:0000256" key="11">
    <source>
        <dbReference type="ARBA" id="ARBA00023211"/>
    </source>
</evidence>
<protein>
    <recommendedName>
        <fullName evidence="13">Fanconi-associated nuclease</fullName>
        <ecNumber evidence="13">3.1.4.1</ecNumber>
    </recommendedName>
</protein>
<evidence type="ECO:0000256" key="5">
    <source>
        <dbReference type="ARBA" id="ARBA00022763"/>
    </source>
</evidence>
<organism evidence="15 16">
    <name type="scientific">Cyanidium caldarium</name>
    <name type="common">Red alga</name>
    <dbReference type="NCBI Taxonomy" id="2771"/>
    <lineage>
        <taxon>Eukaryota</taxon>
        <taxon>Rhodophyta</taxon>
        <taxon>Bangiophyceae</taxon>
        <taxon>Cyanidiales</taxon>
        <taxon>Cyanidiaceae</taxon>
        <taxon>Cyanidium</taxon>
    </lineage>
</organism>
<dbReference type="AlphaFoldDB" id="A0AAV9IX55"/>
<dbReference type="GO" id="GO:0004528">
    <property type="term" value="F:phosphodiesterase I activity"/>
    <property type="evidence" value="ECO:0007669"/>
    <property type="project" value="UniProtKB-EC"/>
</dbReference>
<evidence type="ECO:0000256" key="8">
    <source>
        <dbReference type="ARBA" id="ARBA00022833"/>
    </source>
</evidence>
<evidence type="ECO:0000256" key="3">
    <source>
        <dbReference type="ARBA" id="ARBA00022722"/>
    </source>
</evidence>
<comment type="cofactor">
    <cofactor evidence="13">
        <name>Mg(2+)</name>
        <dbReference type="ChEBI" id="CHEBI:18420"/>
    </cofactor>
    <cofactor evidence="13">
        <name>Mn(2+)</name>
        <dbReference type="ChEBI" id="CHEBI:29035"/>
    </cofactor>
</comment>
<reference evidence="15 16" key="1">
    <citation type="submission" date="2022-07" db="EMBL/GenBank/DDBJ databases">
        <title>Genome-wide signatures of adaptation to extreme environments.</title>
        <authorList>
            <person name="Cho C.H."/>
            <person name="Yoon H.S."/>
        </authorList>
    </citation>
    <scope>NUCLEOTIDE SEQUENCE [LARGE SCALE GENOMIC DNA]</scope>
    <source>
        <strain evidence="15 16">DBV 063 E5</strain>
    </source>
</reference>
<keyword evidence="10 12" id="KW-0234">DNA repair</keyword>
<feature type="domain" description="UBZ4-type" evidence="14">
    <location>
        <begin position="45"/>
        <end position="72"/>
    </location>
</feature>
<dbReference type="GO" id="GO:0008270">
    <property type="term" value="F:zinc ion binding"/>
    <property type="evidence" value="ECO:0007669"/>
    <property type="project" value="UniProtKB-KW"/>
</dbReference>
<keyword evidence="16" id="KW-1185">Reference proteome</keyword>
<dbReference type="InterPro" id="IPR049126">
    <property type="entry name" value="FAN1-like_TPR"/>
</dbReference>
<keyword evidence="9 13" id="KW-0460">Magnesium</keyword>
<evidence type="ECO:0000256" key="1">
    <source>
        <dbReference type="ARBA" id="ARBA00000983"/>
    </source>
</evidence>
<evidence type="ECO:0000256" key="6">
    <source>
        <dbReference type="ARBA" id="ARBA00022771"/>
    </source>
</evidence>
<dbReference type="GO" id="GO:0017108">
    <property type="term" value="F:5'-flap endonuclease activity"/>
    <property type="evidence" value="ECO:0007669"/>
    <property type="project" value="TreeGrafter"/>
</dbReference>
<dbReference type="GO" id="GO:0008409">
    <property type="term" value="F:5'-3' exonuclease activity"/>
    <property type="evidence" value="ECO:0007669"/>
    <property type="project" value="TreeGrafter"/>
</dbReference>
<accession>A0AAV9IX55</accession>
<evidence type="ECO:0000256" key="12">
    <source>
        <dbReference type="PROSITE-ProRule" id="PRU01256"/>
    </source>
</evidence>
<dbReference type="PANTHER" id="PTHR15749">
    <property type="entry name" value="FANCONI-ASSOCIATED NUCLEASE 1"/>
    <property type="match status" value="1"/>
</dbReference>
<name>A0AAV9IX55_CYACA</name>
<comment type="catalytic activity">
    <reaction evidence="1 13">
        <text>Hydrolytically removes 5'-nucleotides successively from the 3'-hydroxy termini of 3'-hydroxy-terminated oligonucleotides.</text>
        <dbReference type="EC" id="3.1.4.1"/>
    </reaction>
</comment>
<keyword evidence="11 13" id="KW-0464">Manganese</keyword>
<dbReference type="Pfam" id="PF08774">
    <property type="entry name" value="VRR_NUC"/>
    <property type="match status" value="1"/>
</dbReference>
<keyword evidence="13" id="KW-0539">Nucleus</keyword>
<keyword evidence="6 12" id="KW-0863">Zinc-finger</keyword>
<dbReference type="SMART" id="SM00734">
    <property type="entry name" value="ZnF_Rad18"/>
    <property type="match status" value="1"/>
</dbReference>
<evidence type="ECO:0000256" key="9">
    <source>
        <dbReference type="ARBA" id="ARBA00022842"/>
    </source>
</evidence>
<sequence>MSEMVQNAKQADIRKYLGARRKGSAASSASCAAGEAPREAWPGRWVQCPVCAERMTLAGVDGHLDVCLDQREVLGRWERSRAGVMGGGCRERLGAEMGDASAPARIWSGEAADECRVGPYAARALLFAVQWVLQYEAHLLHAEEADVLRQVLQLARPARWLLARLLRRQGVGDGRWIRFSDMVRRYADTDVPVAVRELVAAKLARAEPIDAADWTALLPTLTAPERRELCVQLQLRTDSMLETAVRQPMGSGQSAGWSPAQQRLATMALPAVRLAASAWQACQVAFRILQPLGLETVFQTGQCIASPLPNTPDAAIQWAGRPARPLFETRAALDAYQEAAEWERSFEEALTQPSGAPLALAVAERAGAALRSHVTRSSTPRITRYQDLPDPTVLYRSAFTAVGVAASIVWHSVALLERQTQYAEVVQRLELLLDANLALHRRGRQYHRLSLLLWRRLQQPQRALQVCRAALADEFVRVGESVEVAQRAQRWDASLKPALRHWRLATRIPERVLYARALDAHRQAAKPSAFIGFDGRLNLSVEQLALQSYAADGGYRGRHTEGALFTALFEMFLAVPAVMHADVSDAFHAPCQTRPLDWGTEVFAVRRSVGMREQLRRLRALSAAELREYVRQTISCGHDLSLPWDVIVAGMGATVLCAVLERLADDYAYWRGGAPDLILWRDADPPQCKFVEVKGARDRLNERQRAWLCELQRAGAEVEVCRVLEGSSKRARRAARLSEYSTEQVERVARLYADDDDDDDDEEEEVGR</sequence>
<comment type="similarity">
    <text evidence="2 13">Belongs to the FAN1 family.</text>
</comment>
<dbReference type="GO" id="GO:0005634">
    <property type="term" value="C:nucleus"/>
    <property type="evidence" value="ECO:0007669"/>
    <property type="project" value="UniProtKB-SubCell"/>
</dbReference>
<dbReference type="InterPro" id="IPR011856">
    <property type="entry name" value="tRNA_endonuc-like_dom_sf"/>
</dbReference>
<keyword evidence="7 13" id="KW-0378">Hydrolase</keyword>
<evidence type="ECO:0000256" key="7">
    <source>
        <dbReference type="ARBA" id="ARBA00022801"/>
    </source>
</evidence>
<dbReference type="PANTHER" id="PTHR15749:SF4">
    <property type="entry name" value="FANCONI-ASSOCIATED NUCLEASE 1"/>
    <property type="match status" value="1"/>
</dbReference>
<comment type="subcellular location">
    <subcellularLocation>
        <location evidence="13">Nucleus</location>
    </subcellularLocation>
</comment>
<evidence type="ECO:0000256" key="4">
    <source>
        <dbReference type="ARBA" id="ARBA00022723"/>
    </source>
</evidence>
<evidence type="ECO:0000313" key="15">
    <source>
        <dbReference type="EMBL" id="KAK4536689.1"/>
    </source>
</evidence>
<proteinExistence type="inferred from homology"/>
<comment type="caution">
    <text evidence="15">The sequence shown here is derived from an EMBL/GenBank/DDBJ whole genome shotgun (WGS) entry which is preliminary data.</text>
</comment>
<gene>
    <name evidence="15" type="ORF">CDCA_CDCA09G2714</name>
</gene>
<keyword evidence="4 13" id="KW-0479">Metal-binding</keyword>
<comment type="function">
    <text evidence="13">Nuclease required for the repair of DNA interstrand cross-links (ICL). Acts as a 5'-3' exonuclease that anchors at a cut end of DNA and cleaves DNA successively at every third nucleotide, allowing to excise an ICL from one strand through flanking incisions.</text>
</comment>
<keyword evidence="3 13" id="KW-0540">Nuclease</keyword>
<evidence type="ECO:0000256" key="13">
    <source>
        <dbReference type="RuleBase" id="RU365033"/>
    </source>
</evidence>
<dbReference type="Proteomes" id="UP001301350">
    <property type="component" value="Unassembled WGS sequence"/>
</dbReference>
<dbReference type="SMART" id="SM00990">
    <property type="entry name" value="VRR_NUC"/>
    <property type="match status" value="1"/>
</dbReference>
<dbReference type="EMBL" id="JANCYW010000009">
    <property type="protein sequence ID" value="KAK4536689.1"/>
    <property type="molecule type" value="Genomic_DNA"/>
</dbReference>
<dbReference type="InterPro" id="IPR014883">
    <property type="entry name" value="VRR_NUC"/>
</dbReference>
<dbReference type="PROSITE" id="PS51908">
    <property type="entry name" value="ZF_UBZ4"/>
    <property type="match status" value="1"/>
</dbReference>
<dbReference type="GO" id="GO:0036297">
    <property type="term" value="P:interstrand cross-link repair"/>
    <property type="evidence" value="ECO:0007669"/>
    <property type="project" value="InterPro"/>
</dbReference>
<evidence type="ECO:0000256" key="2">
    <source>
        <dbReference type="ARBA" id="ARBA00005533"/>
    </source>
</evidence>
<evidence type="ECO:0000313" key="16">
    <source>
        <dbReference type="Proteomes" id="UP001301350"/>
    </source>
</evidence>